<protein>
    <submittedName>
        <fullName evidence="3">Uncharacterized protein</fullName>
    </submittedName>
</protein>
<evidence type="ECO:0000313" key="4">
    <source>
        <dbReference type="Proteomes" id="UP001591681"/>
    </source>
</evidence>
<evidence type="ECO:0000256" key="1">
    <source>
        <dbReference type="ARBA" id="ARBA00008738"/>
    </source>
</evidence>
<evidence type="ECO:0000256" key="2">
    <source>
        <dbReference type="SAM" id="MobiDB-lite"/>
    </source>
</evidence>
<reference evidence="3 4" key="1">
    <citation type="submission" date="2024-09" db="EMBL/GenBank/DDBJ databases">
        <title>A chromosome-level genome assembly of Gray's grenadier anchovy, Coilia grayii.</title>
        <authorList>
            <person name="Fu Z."/>
        </authorList>
    </citation>
    <scope>NUCLEOTIDE SEQUENCE [LARGE SCALE GENOMIC DNA]</scope>
    <source>
        <strain evidence="3">G4</strain>
        <tissue evidence="3">Muscle</tissue>
    </source>
</reference>
<dbReference type="Pfam" id="PF05217">
    <property type="entry name" value="SAXO1-2"/>
    <property type="match status" value="2"/>
</dbReference>
<feature type="compositionally biased region" description="Low complexity" evidence="2">
    <location>
        <begin position="168"/>
        <end position="179"/>
    </location>
</feature>
<evidence type="ECO:0000313" key="3">
    <source>
        <dbReference type="EMBL" id="KAL2078970.1"/>
    </source>
</evidence>
<dbReference type="InterPro" id="IPR033336">
    <property type="entry name" value="SAXO1/2"/>
</dbReference>
<feature type="region of interest" description="Disordered" evidence="2">
    <location>
        <begin position="156"/>
        <end position="192"/>
    </location>
</feature>
<dbReference type="PANTHER" id="PTHR31516">
    <property type="entry name" value="STABILIZER OF AXONEMAL MICROTUBULES 2"/>
    <property type="match status" value="1"/>
</dbReference>
<name>A0ABD1IXJ4_9TELE</name>
<proteinExistence type="inferred from homology"/>
<comment type="similarity">
    <text evidence="1">Belongs to the FAM154 family.</text>
</comment>
<feature type="compositionally biased region" description="Polar residues" evidence="2">
    <location>
        <begin position="180"/>
        <end position="190"/>
    </location>
</feature>
<sequence>MANMTTFRSDYVPHPVIPRKARPQSAYVPPEGDMRTTTTYSENFQRHAMHARRHRPAMAQEYQPSTAAKMDVLSTYKDDFRTWPLQRRQPYRLVDNLTLNTGSFCATSTFKDDFRPVSGTVMRQSCKPPAHSVDRRESTPFCATSHYRLQYIPHPPEALQRPSSAPVRAGSSAQRSQSQNRPTPAFQSTTEFRDKYQAWPLAARRQRQAEGYVAPSGDMDFHSTTHVDYVRHECPGSLRRLRPAVQAWGAENQAGAHPGPPSRGRPAERRVQGKQHNAGASPNPSPTSTVATATTTYQSQFTPKTAPKPGHYKPPQARKPGSDGGYDPEGNTRRACTPTPQGHPPCPASLARPPGFQDTHTTTGGHRLYRTLSGAEDGPAKAVAMVSGSQSQPHRGQSAGRASGAVDGRGRGQH</sequence>
<gene>
    <name evidence="3" type="ORF">ACEWY4_024714</name>
</gene>
<dbReference type="Proteomes" id="UP001591681">
    <property type="component" value="Unassembled WGS sequence"/>
</dbReference>
<comment type="caution">
    <text evidence="3">The sequence shown here is derived from an EMBL/GenBank/DDBJ whole genome shotgun (WGS) entry which is preliminary data.</text>
</comment>
<accession>A0ABD1IXJ4</accession>
<feature type="region of interest" description="Disordered" evidence="2">
    <location>
        <begin position="251"/>
        <end position="414"/>
    </location>
</feature>
<dbReference type="AlphaFoldDB" id="A0ABD1IXJ4"/>
<feature type="compositionally biased region" description="Low complexity" evidence="2">
    <location>
        <begin position="280"/>
        <end position="296"/>
    </location>
</feature>
<keyword evidence="4" id="KW-1185">Reference proteome</keyword>
<dbReference type="PANTHER" id="PTHR31516:SF17">
    <property type="entry name" value="STABILIZER OF AXONEMAL MICROTUBULES 2"/>
    <property type="match status" value="1"/>
</dbReference>
<organism evidence="3 4">
    <name type="scientific">Coilia grayii</name>
    <name type="common">Gray's grenadier anchovy</name>
    <dbReference type="NCBI Taxonomy" id="363190"/>
    <lineage>
        <taxon>Eukaryota</taxon>
        <taxon>Metazoa</taxon>
        <taxon>Chordata</taxon>
        <taxon>Craniata</taxon>
        <taxon>Vertebrata</taxon>
        <taxon>Euteleostomi</taxon>
        <taxon>Actinopterygii</taxon>
        <taxon>Neopterygii</taxon>
        <taxon>Teleostei</taxon>
        <taxon>Clupei</taxon>
        <taxon>Clupeiformes</taxon>
        <taxon>Clupeoidei</taxon>
        <taxon>Engraulidae</taxon>
        <taxon>Coilinae</taxon>
        <taxon>Coilia</taxon>
    </lineage>
</organism>
<dbReference type="EMBL" id="JBHFQA010000022">
    <property type="protein sequence ID" value="KAL2078970.1"/>
    <property type="molecule type" value="Genomic_DNA"/>
</dbReference>